<evidence type="ECO:0000313" key="4">
    <source>
        <dbReference type="EMBL" id="KAK0632096.1"/>
    </source>
</evidence>
<dbReference type="PANTHER" id="PTHR12425:SF5">
    <property type="entry name" value="SYNEMBRYN"/>
    <property type="match status" value="1"/>
</dbReference>
<keyword evidence="2" id="KW-0344">Guanine-nucleotide releasing factor</keyword>
<dbReference type="GO" id="GO:0005737">
    <property type="term" value="C:cytoplasm"/>
    <property type="evidence" value="ECO:0007669"/>
    <property type="project" value="TreeGrafter"/>
</dbReference>
<dbReference type="EMBL" id="JAULSU010000001">
    <property type="protein sequence ID" value="KAK0632096.1"/>
    <property type="molecule type" value="Genomic_DNA"/>
</dbReference>
<dbReference type="PANTHER" id="PTHR12425">
    <property type="entry name" value="SYNEMBRYN"/>
    <property type="match status" value="1"/>
</dbReference>
<gene>
    <name evidence="4" type="ORF">B0T14DRAFT_559817</name>
</gene>
<dbReference type="Pfam" id="PF10165">
    <property type="entry name" value="Ric8"/>
    <property type="match status" value="1"/>
</dbReference>
<name>A0AA39XEC9_9PEZI</name>
<dbReference type="Proteomes" id="UP001175000">
    <property type="component" value="Unassembled WGS sequence"/>
</dbReference>
<organism evidence="4 5">
    <name type="scientific">Immersiella caudata</name>
    <dbReference type="NCBI Taxonomy" id="314043"/>
    <lineage>
        <taxon>Eukaryota</taxon>
        <taxon>Fungi</taxon>
        <taxon>Dikarya</taxon>
        <taxon>Ascomycota</taxon>
        <taxon>Pezizomycotina</taxon>
        <taxon>Sordariomycetes</taxon>
        <taxon>Sordariomycetidae</taxon>
        <taxon>Sordariales</taxon>
        <taxon>Lasiosphaeriaceae</taxon>
        <taxon>Immersiella</taxon>
    </lineage>
</organism>
<protein>
    <submittedName>
        <fullName evidence="4">Guanine nucleotide exchange factor</fullName>
    </submittedName>
</protein>
<dbReference type="GO" id="GO:0001965">
    <property type="term" value="F:G-protein alpha-subunit binding"/>
    <property type="evidence" value="ECO:0007669"/>
    <property type="project" value="TreeGrafter"/>
</dbReference>
<evidence type="ECO:0000256" key="2">
    <source>
        <dbReference type="ARBA" id="ARBA00022658"/>
    </source>
</evidence>
<evidence type="ECO:0000313" key="5">
    <source>
        <dbReference type="Proteomes" id="UP001175000"/>
    </source>
</evidence>
<dbReference type="InterPro" id="IPR016024">
    <property type="entry name" value="ARM-type_fold"/>
</dbReference>
<comment type="similarity">
    <text evidence="1">Belongs to the synembryn family.</text>
</comment>
<evidence type="ECO:0000256" key="1">
    <source>
        <dbReference type="ARBA" id="ARBA00009049"/>
    </source>
</evidence>
<proteinExistence type="inferred from homology"/>
<evidence type="ECO:0000256" key="3">
    <source>
        <dbReference type="ARBA" id="ARBA00023186"/>
    </source>
</evidence>
<dbReference type="InterPro" id="IPR019318">
    <property type="entry name" value="Gua_nucleotide_exch_fac_Ric8"/>
</dbReference>
<accession>A0AA39XEC9</accession>
<dbReference type="AlphaFoldDB" id="A0AA39XEC9"/>
<sequence>MKYRPDRISMRIVFRIAFTPLRITPEQRDSALEELKLYGRDLRDSDPIFTKEGVETLTKHAFKEPSSTTSRNALRVLCNAMLLKPETRQRFVDLGYEPQACEALKSDNRDDEFLISRLLFFTTYGTTIDIQKLVDEHQLIDSIIENLARHAKRLSTKSPSPSAANPMEEMALVESLKLLFNITSMCKTIDSAPAVAPIVALLSKLDVTSQDAPLSPPLSPLVNALMNVNLDSEVAKASLYPNDLTGSITEKLAHLLDLSMKAYSDNNLETTVSPLVCLIARVHEHAPAKTREFLQSKLLPTEEDRKGVLGQGDNLPARLLQNWANALAPQLRTAIAELFFDLSDKDANKFVQNVGYGFASGFLFQRNIPVPDSVNDGATMGDIPGSGGRAINPITGQLLDAEGVSELPEMTDEEKEREAERLFVLFERLNQLGVIQVQNPVQQAVQSGRFEELPDDAEDVD</sequence>
<keyword evidence="5" id="KW-1185">Reference proteome</keyword>
<comment type="caution">
    <text evidence="4">The sequence shown here is derived from an EMBL/GenBank/DDBJ whole genome shotgun (WGS) entry which is preliminary data.</text>
</comment>
<keyword evidence="3" id="KW-0143">Chaperone</keyword>
<dbReference type="InterPro" id="IPR011989">
    <property type="entry name" value="ARM-like"/>
</dbReference>
<reference evidence="4" key="1">
    <citation type="submission" date="2023-06" db="EMBL/GenBank/DDBJ databases">
        <title>Genome-scale phylogeny and comparative genomics of the fungal order Sordariales.</title>
        <authorList>
            <consortium name="Lawrence Berkeley National Laboratory"/>
            <person name="Hensen N."/>
            <person name="Bonometti L."/>
            <person name="Westerberg I."/>
            <person name="Brannstrom I.O."/>
            <person name="Guillou S."/>
            <person name="Cros-Aarteil S."/>
            <person name="Calhoun S."/>
            <person name="Haridas S."/>
            <person name="Kuo A."/>
            <person name="Mondo S."/>
            <person name="Pangilinan J."/>
            <person name="Riley R."/>
            <person name="Labutti K."/>
            <person name="Andreopoulos B."/>
            <person name="Lipzen A."/>
            <person name="Chen C."/>
            <person name="Yanf M."/>
            <person name="Daum C."/>
            <person name="Ng V."/>
            <person name="Clum A."/>
            <person name="Steindorff A."/>
            <person name="Ohm R."/>
            <person name="Martin F."/>
            <person name="Silar P."/>
            <person name="Natvig D."/>
            <person name="Lalanne C."/>
            <person name="Gautier V."/>
            <person name="Ament-Velasquez S.L."/>
            <person name="Kruys A."/>
            <person name="Hutchinson M.I."/>
            <person name="Powell A.J."/>
            <person name="Barry K."/>
            <person name="Miller A.N."/>
            <person name="Grigoriev I.V."/>
            <person name="Debuchy R."/>
            <person name="Gladieux P."/>
            <person name="Thoren M.H."/>
            <person name="Johannesson H."/>
        </authorList>
    </citation>
    <scope>NUCLEOTIDE SEQUENCE</scope>
    <source>
        <strain evidence="4">CBS 606.72</strain>
    </source>
</reference>
<dbReference type="GO" id="GO:0007186">
    <property type="term" value="P:G protein-coupled receptor signaling pathway"/>
    <property type="evidence" value="ECO:0007669"/>
    <property type="project" value="TreeGrafter"/>
</dbReference>
<dbReference type="Gene3D" id="1.25.10.10">
    <property type="entry name" value="Leucine-rich Repeat Variant"/>
    <property type="match status" value="1"/>
</dbReference>
<dbReference type="GO" id="GO:0005085">
    <property type="term" value="F:guanyl-nucleotide exchange factor activity"/>
    <property type="evidence" value="ECO:0007669"/>
    <property type="project" value="UniProtKB-KW"/>
</dbReference>
<dbReference type="SUPFAM" id="SSF48371">
    <property type="entry name" value="ARM repeat"/>
    <property type="match status" value="1"/>
</dbReference>